<keyword evidence="4" id="KW-0472">Membrane</keyword>
<dbReference type="CDD" id="cd00383">
    <property type="entry name" value="trans_reg_C"/>
    <property type="match status" value="1"/>
</dbReference>
<keyword evidence="1 3" id="KW-0238">DNA-binding</keyword>
<dbReference type="Gene3D" id="1.25.40.10">
    <property type="entry name" value="Tetratricopeptide repeat domain"/>
    <property type="match status" value="2"/>
</dbReference>
<dbReference type="SUPFAM" id="SSF46894">
    <property type="entry name" value="C-terminal effector domain of the bipartite response regulators"/>
    <property type="match status" value="1"/>
</dbReference>
<dbReference type="Proteomes" id="UP000286678">
    <property type="component" value="Unassembled WGS sequence"/>
</dbReference>
<feature type="transmembrane region" description="Helical" evidence="4">
    <location>
        <begin position="142"/>
        <end position="163"/>
    </location>
</feature>
<dbReference type="PROSITE" id="PS50005">
    <property type="entry name" value="TPR"/>
    <property type="match status" value="2"/>
</dbReference>
<keyword evidence="2" id="KW-0802">TPR repeat</keyword>
<dbReference type="InterPro" id="IPR016032">
    <property type="entry name" value="Sig_transdc_resp-reg_C-effctor"/>
</dbReference>
<dbReference type="GO" id="GO:0000160">
    <property type="term" value="P:phosphorelay signal transduction system"/>
    <property type="evidence" value="ECO:0007669"/>
    <property type="project" value="InterPro"/>
</dbReference>
<dbReference type="SMART" id="SM00862">
    <property type="entry name" value="Trans_reg_C"/>
    <property type="match status" value="1"/>
</dbReference>
<dbReference type="Pfam" id="PF13432">
    <property type="entry name" value="TPR_16"/>
    <property type="match status" value="2"/>
</dbReference>
<name>A0A432XDR5_9GAMM</name>
<evidence type="ECO:0000256" key="1">
    <source>
        <dbReference type="ARBA" id="ARBA00023125"/>
    </source>
</evidence>
<dbReference type="GO" id="GO:0006355">
    <property type="term" value="P:regulation of DNA-templated transcription"/>
    <property type="evidence" value="ECO:0007669"/>
    <property type="project" value="InterPro"/>
</dbReference>
<comment type="caution">
    <text evidence="6">The sequence shown here is derived from an EMBL/GenBank/DDBJ whole genome shotgun (WGS) entry which is preliminary data.</text>
</comment>
<dbReference type="SUPFAM" id="SSF48452">
    <property type="entry name" value="TPR-like"/>
    <property type="match status" value="1"/>
</dbReference>
<dbReference type="InterPro" id="IPR036388">
    <property type="entry name" value="WH-like_DNA-bd_sf"/>
</dbReference>
<dbReference type="InterPro" id="IPR011990">
    <property type="entry name" value="TPR-like_helical_dom_sf"/>
</dbReference>
<accession>A0A432XDR5</accession>
<feature type="repeat" description="TPR" evidence="2">
    <location>
        <begin position="359"/>
        <end position="392"/>
    </location>
</feature>
<dbReference type="PROSITE" id="PS50293">
    <property type="entry name" value="TPR_REGION"/>
    <property type="match status" value="1"/>
</dbReference>
<dbReference type="PANTHER" id="PTHR12558:SF13">
    <property type="entry name" value="CELL DIVISION CYCLE PROTEIN 27 HOMOLOG"/>
    <property type="match status" value="1"/>
</dbReference>
<evidence type="ECO:0000259" key="5">
    <source>
        <dbReference type="PROSITE" id="PS51755"/>
    </source>
</evidence>
<dbReference type="EMBL" id="PIPT01000007">
    <property type="protein sequence ID" value="RUO46889.1"/>
    <property type="molecule type" value="Genomic_DNA"/>
</dbReference>
<dbReference type="InterPro" id="IPR001867">
    <property type="entry name" value="OmpR/PhoB-type_DNA-bd"/>
</dbReference>
<dbReference type="RefSeq" id="WP_126834267.1">
    <property type="nucleotide sequence ID" value="NZ_PIPT01000007.1"/>
</dbReference>
<keyword evidence="4" id="KW-1133">Transmembrane helix</keyword>
<dbReference type="Gene3D" id="1.10.10.10">
    <property type="entry name" value="Winged helix-like DNA-binding domain superfamily/Winged helix DNA-binding domain"/>
    <property type="match status" value="1"/>
</dbReference>
<feature type="DNA-binding region" description="OmpR/PhoB-type" evidence="3">
    <location>
        <begin position="7"/>
        <end position="113"/>
    </location>
</feature>
<dbReference type="OrthoDB" id="6307429at2"/>
<evidence type="ECO:0000256" key="3">
    <source>
        <dbReference type="PROSITE-ProRule" id="PRU01091"/>
    </source>
</evidence>
<dbReference type="AlphaFoldDB" id="A0A432XDR5"/>
<evidence type="ECO:0000256" key="2">
    <source>
        <dbReference type="PROSITE-ProRule" id="PRU00339"/>
    </source>
</evidence>
<dbReference type="Pfam" id="PF00486">
    <property type="entry name" value="Trans_reg_C"/>
    <property type="match status" value="1"/>
</dbReference>
<dbReference type="PANTHER" id="PTHR12558">
    <property type="entry name" value="CELL DIVISION CYCLE 16,23,27"/>
    <property type="match status" value="1"/>
</dbReference>
<evidence type="ECO:0000313" key="6">
    <source>
        <dbReference type="EMBL" id="RUO46889.1"/>
    </source>
</evidence>
<keyword evidence="7" id="KW-1185">Reference proteome</keyword>
<feature type="domain" description="OmpR/PhoB-type" evidence="5">
    <location>
        <begin position="7"/>
        <end position="113"/>
    </location>
</feature>
<dbReference type="GO" id="GO:0003677">
    <property type="term" value="F:DNA binding"/>
    <property type="evidence" value="ECO:0007669"/>
    <property type="project" value="UniProtKB-UniRule"/>
</dbReference>
<dbReference type="PROSITE" id="PS51755">
    <property type="entry name" value="OMPR_PHOB"/>
    <property type="match status" value="1"/>
</dbReference>
<dbReference type="InterPro" id="IPR019734">
    <property type="entry name" value="TPR_rpt"/>
</dbReference>
<sequence>MEQNFLTGKVKIGDWQVDFDSGQLSADATKTIENDDASRRLEPKSCQVLAYLAAHPGELVTKQALTEAVWSDTYASDDTIARTISRLRTSLGDNSRAPRYIETLPKRGYRLLAEVQPLAGASPAAATPAAEAPAERRPRRMLAVGVLLIAALVLVIIANLNLFSASGDDTVSPTSEKQDELLTRADDYYHQMRLADNEMAISLYQQQIELNPDAALAYAGLANSLVQRVVRWSGDTGDTPVKLTERVASGALATETAQRQLQRAKVLAEKAVNLAPENATTLKALGFVQSAQGDYQTAIATYDKALQVDPMAWQVWLNQAELQNALGHKAEALDGFIAAFKAMTTRYQNDEVQIRPWYADLGNLIGDQYLAKEDYQEAESWFRRVLSFAPIHEQATLGLAVVLQQTGDEAGALRLCEELKRRLQAQYACPQELAERKSRAD</sequence>
<reference evidence="7" key="1">
    <citation type="journal article" date="2018" name="Front. Microbiol.">
        <title>Genome-Based Analysis Reveals the Taxonomy and Diversity of the Family Idiomarinaceae.</title>
        <authorList>
            <person name="Liu Y."/>
            <person name="Lai Q."/>
            <person name="Shao Z."/>
        </authorList>
    </citation>
    <scope>NUCLEOTIDE SEQUENCE [LARGE SCALE GENOMIC DNA]</scope>
    <source>
        <strain evidence="7">SW15</strain>
    </source>
</reference>
<organism evidence="6 7">
    <name type="scientific">Pseudidiomarina aquimaris</name>
    <dbReference type="NCBI Taxonomy" id="641841"/>
    <lineage>
        <taxon>Bacteria</taxon>
        <taxon>Pseudomonadati</taxon>
        <taxon>Pseudomonadota</taxon>
        <taxon>Gammaproteobacteria</taxon>
        <taxon>Alteromonadales</taxon>
        <taxon>Idiomarinaceae</taxon>
        <taxon>Pseudidiomarina</taxon>
    </lineage>
</organism>
<protein>
    <recommendedName>
        <fullName evidence="5">OmpR/PhoB-type domain-containing protein</fullName>
    </recommendedName>
</protein>
<feature type="repeat" description="TPR" evidence="2">
    <location>
        <begin position="279"/>
        <end position="312"/>
    </location>
</feature>
<proteinExistence type="predicted"/>
<dbReference type="SMART" id="SM00028">
    <property type="entry name" value="TPR"/>
    <property type="match status" value="3"/>
</dbReference>
<evidence type="ECO:0000313" key="7">
    <source>
        <dbReference type="Proteomes" id="UP000286678"/>
    </source>
</evidence>
<keyword evidence="4" id="KW-0812">Transmembrane</keyword>
<gene>
    <name evidence="6" type="ORF">CWE21_09810</name>
</gene>
<evidence type="ECO:0000256" key="4">
    <source>
        <dbReference type="SAM" id="Phobius"/>
    </source>
</evidence>